<proteinExistence type="predicted"/>
<keyword evidence="1" id="KW-0560">Oxidoreductase</keyword>
<dbReference type="PANTHER" id="PTHR33336:SF3">
    <property type="entry name" value="ABM DOMAIN-CONTAINING PROTEIN"/>
    <property type="match status" value="1"/>
</dbReference>
<dbReference type="InterPro" id="IPR007138">
    <property type="entry name" value="ABM_dom"/>
</dbReference>
<sequence length="108" mass="12371">MIFIVVKFRVRPEYRDDWLSLTREFTEATRAEPGNLWFEWSRSVDDPSEYVLVEAFRDGEAGAAHVGADHFRKGLDAMRPALSETPRILNTELPGVEWARMGELEMAG</sequence>
<dbReference type="EMBL" id="CCSD01000068">
    <property type="protein sequence ID" value="CDZ89873.1"/>
    <property type="molecule type" value="Genomic_DNA"/>
</dbReference>
<dbReference type="RefSeq" id="WP_010596318.1">
    <property type="nucleotide sequence ID" value="NZ_CP023714.1"/>
</dbReference>
<dbReference type="InterPro" id="IPR050744">
    <property type="entry name" value="AI-2_Isomerase_LsrG"/>
</dbReference>
<gene>
    <name evidence="1" type="ORF">RHRU231_560127</name>
</gene>
<accession>A0A098BMF0</accession>
<dbReference type="eggNOG" id="COG1359">
    <property type="taxonomic scope" value="Bacteria"/>
</dbReference>
<keyword evidence="1" id="KW-0503">Monooxygenase</keyword>
<organism evidence="1 2">
    <name type="scientific">Rhodococcus ruber</name>
    <dbReference type="NCBI Taxonomy" id="1830"/>
    <lineage>
        <taxon>Bacteria</taxon>
        <taxon>Bacillati</taxon>
        <taxon>Actinomycetota</taxon>
        <taxon>Actinomycetes</taxon>
        <taxon>Mycobacteriales</taxon>
        <taxon>Nocardiaceae</taxon>
        <taxon>Rhodococcus</taxon>
    </lineage>
</organism>
<dbReference type="KEGG" id="rrz:CS378_15745"/>
<dbReference type="OrthoDB" id="8452260at2"/>
<dbReference type="Gene3D" id="3.30.70.100">
    <property type="match status" value="1"/>
</dbReference>
<evidence type="ECO:0000313" key="1">
    <source>
        <dbReference type="EMBL" id="CDZ89873.1"/>
    </source>
</evidence>
<evidence type="ECO:0000313" key="2">
    <source>
        <dbReference type="Proteomes" id="UP000042997"/>
    </source>
</evidence>
<dbReference type="InterPro" id="IPR011008">
    <property type="entry name" value="Dimeric_a/b-barrel"/>
</dbReference>
<dbReference type="GO" id="GO:0004497">
    <property type="term" value="F:monooxygenase activity"/>
    <property type="evidence" value="ECO:0007669"/>
    <property type="project" value="UniProtKB-KW"/>
</dbReference>
<dbReference type="PANTHER" id="PTHR33336">
    <property type="entry name" value="QUINOL MONOOXYGENASE YGIN-RELATED"/>
    <property type="match status" value="1"/>
</dbReference>
<name>A0A098BMF0_9NOCA</name>
<dbReference type="Proteomes" id="UP000042997">
    <property type="component" value="Unassembled WGS sequence"/>
</dbReference>
<dbReference type="PROSITE" id="PS51725">
    <property type="entry name" value="ABM"/>
    <property type="match status" value="1"/>
</dbReference>
<dbReference type="SUPFAM" id="SSF54909">
    <property type="entry name" value="Dimeric alpha+beta barrel"/>
    <property type="match status" value="1"/>
</dbReference>
<protein>
    <submittedName>
        <fullName evidence="1">Antibiotic biosynthesis monooxygenase</fullName>
    </submittedName>
</protein>
<dbReference type="AlphaFoldDB" id="A0A098BMF0"/>
<dbReference type="Pfam" id="PF03992">
    <property type="entry name" value="ABM"/>
    <property type="match status" value="1"/>
</dbReference>
<reference evidence="1 2" key="1">
    <citation type="journal article" date="2014" name="Genome Announc.">
        <title>Draft Genome Sequence of Propane- and Butane-Oxidizing Actinobacterium Rhodococcus ruber IEGM 231.</title>
        <authorList>
            <person name="Ivshina I.B."/>
            <person name="Kuyukina M.S."/>
            <person name="Krivoruchko A.V."/>
            <person name="Barbe V."/>
            <person name="Fischer C."/>
        </authorList>
    </citation>
    <scope>NUCLEOTIDE SEQUENCE [LARGE SCALE GENOMIC DNA]</scope>
</reference>
<dbReference type="GeneID" id="66833411"/>